<reference evidence="1 2" key="1">
    <citation type="submission" date="2017-10" db="EMBL/GenBank/DDBJ databases">
        <title>Genomics of the genus Arcobacter.</title>
        <authorList>
            <person name="Perez-Cataluna A."/>
            <person name="Figueras M.J."/>
        </authorList>
    </citation>
    <scope>NUCLEOTIDE SEQUENCE [LARGE SCALE GENOMIC DNA]</scope>
    <source>
        <strain evidence="1 2">DSM 24636</strain>
    </source>
</reference>
<accession>A0A4Q0Y3N4</accession>
<sequence length="298" mass="35004">MANKRFIKLFIFLSLLSILILSQMAFLSYSKNPLAIKSQIRLEQVKKDNSQIVFVGDSSLEHGLDEKYFSTLLNNKFKVSNLALTADAHNLPATYNMIRHILTENKNVKYIVMMQNPSIWHTEFSQGGYCSTLGNLDNKLVKKEGLLESFGCFKYKYLNINAIRELKKQLERKNKKSTKTYKNGKLDIKEQLAKNKFYKFDKIANSKIKEINLIDKYLQDKNVKVYYVQGTLHYDVYKKYKDTISKQHAILKTLKNITFIEKFIYPENKKMGNSENHIAEEYKKEVTEFYFSILKKYL</sequence>
<dbReference type="RefSeq" id="WP_129081136.1">
    <property type="nucleotide sequence ID" value="NZ_CP041070.1"/>
</dbReference>
<evidence type="ECO:0008006" key="3">
    <source>
        <dbReference type="Google" id="ProtNLM"/>
    </source>
</evidence>
<protein>
    <recommendedName>
        <fullName evidence="3">SGNH/GDSL hydrolase family protein</fullName>
    </recommendedName>
</protein>
<keyword evidence="2" id="KW-1185">Reference proteome</keyword>
<organism evidence="1 2">
    <name type="scientific">Halarcobacter anaerophilus</name>
    <dbReference type="NCBI Taxonomy" id="877500"/>
    <lineage>
        <taxon>Bacteria</taxon>
        <taxon>Pseudomonadati</taxon>
        <taxon>Campylobacterota</taxon>
        <taxon>Epsilonproteobacteria</taxon>
        <taxon>Campylobacterales</taxon>
        <taxon>Arcobacteraceae</taxon>
        <taxon>Halarcobacter</taxon>
    </lineage>
</organism>
<evidence type="ECO:0000313" key="1">
    <source>
        <dbReference type="EMBL" id="RXJ64767.1"/>
    </source>
</evidence>
<dbReference type="EMBL" id="PDKO01000001">
    <property type="protein sequence ID" value="RXJ64767.1"/>
    <property type="molecule type" value="Genomic_DNA"/>
</dbReference>
<evidence type="ECO:0000313" key="2">
    <source>
        <dbReference type="Proteomes" id="UP000290191"/>
    </source>
</evidence>
<proteinExistence type="predicted"/>
<comment type="caution">
    <text evidence="1">The sequence shown here is derived from an EMBL/GenBank/DDBJ whole genome shotgun (WGS) entry which is preliminary data.</text>
</comment>
<dbReference type="AlphaFoldDB" id="A0A4Q0Y3N4"/>
<name>A0A4Q0Y3N4_9BACT</name>
<gene>
    <name evidence="1" type="ORF">CRV06_02095</name>
</gene>
<dbReference type="Proteomes" id="UP000290191">
    <property type="component" value="Unassembled WGS sequence"/>
</dbReference>